<evidence type="ECO:0000256" key="5">
    <source>
        <dbReference type="ARBA" id="ARBA00022679"/>
    </source>
</evidence>
<keyword evidence="9" id="KW-0067">ATP-binding</keyword>
<keyword evidence="5" id="KW-0808">Transferase</keyword>
<comment type="catalytic activity">
    <reaction evidence="1">
        <text>ATP + protein L-histidine = ADP + protein N-phospho-L-histidine.</text>
        <dbReference type="EC" id="2.7.13.3"/>
    </reaction>
</comment>
<dbReference type="InterPro" id="IPR003661">
    <property type="entry name" value="HisK_dim/P_dom"/>
</dbReference>
<sequence>MNSIRHRLLLSLLVVWVTIWIAVAFVSVDRSNHEVGELMDAQLAQTAHVLGQIMQAGNLPDVVSASQALLPIGHAYESMISFQFWRNDRLISRFGAAPDEPLGHAPGFSNHMIADALWRVFGLPTDNPGEMLYVGQSYAIRSELIEYLTLHALRPILWSMPLAVLLIWLAVTEGLRPLRRLRSQITHRSADQLDPIEMRYIPAEIRPLTAALNGLMKRLDRALSAERHFAADASHELRTPFAAIRTHAQIAQRSKDAQERNEALAQLICGIDRASHLISQLLILSRLHRRGSDDETTRCSLVAIATQVVEDMLPVARTAKIALTLKTPLDEDALVDIPPSLLAILIGNLLDNAIKFTQAGGQVRVIVIGRRDHLLLHVLDSGPGIPAADRTRVFDRFYRPVGQSEPGAGLGLSIVRRICDLFDVDIELLDTDSGSGLLVEVRFRRSA</sequence>
<evidence type="ECO:0000256" key="9">
    <source>
        <dbReference type="ARBA" id="ARBA00022840"/>
    </source>
</evidence>
<keyword evidence="7" id="KW-0547">Nucleotide-binding</keyword>
<dbReference type="GO" id="GO:0000155">
    <property type="term" value="F:phosphorelay sensor kinase activity"/>
    <property type="evidence" value="ECO:0007669"/>
    <property type="project" value="InterPro"/>
</dbReference>
<dbReference type="GO" id="GO:0005886">
    <property type="term" value="C:plasma membrane"/>
    <property type="evidence" value="ECO:0007669"/>
    <property type="project" value="TreeGrafter"/>
</dbReference>
<dbReference type="InterPro" id="IPR003660">
    <property type="entry name" value="HAMP_dom"/>
</dbReference>
<evidence type="ECO:0000256" key="12">
    <source>
        <dbReference type="ARBA" id="ARBA00023136"/>
    </source>
</evidence>
<dbReference type="InterPro" id="IPR036097">
    <property type="entry name" value="HisK_dim/P_sf"/>
</dbReference>
<evidence type="ECO:0000256" key="4">
    <source>
        <dbReference type="ARBA" id="ARBA00022553"/>
    </source>
</evidence>
<dbReference type="SMART" id="SM00387">
    <property type="entry name" value="HATPase_c"/>
    <property type="match status" value="1"/>
</dbReference>
<proteinExistence type="predicted"/>
<feature type="domain" description="HAMP" evidence="14">
    <location>
        <begin position="172"/>
        <end position="224"/>
    </location>
</feature>
<dbReference type="SUPFAM" id="SSF47384">
    <property type="entry name" value="Homodimeric domain of signal transducing histidine kinase"/>
    <property type="match status" value="1"/>
</dbReference>
<evidence type="ECO:0000256" key="3">
    <source>
        <dbReference type="ARBA" id="ARBA00012438"/>
    </source>
</evidence>
<dbReference type="PANTHER" id="PTHR45436:SF14">
    <property type="entry name" value="SENSOR PROTEIN QSEC"/>
    <property type="match status" value="1"/>
</dbReference>
<evidence type="ECO:0000259" key="13">
    <source>
        <dbReference type="PROSITE" id="PS50109"/>
    </source>
</evidence>
<dbReference type="InterPro" id="IPR005467">
    <property type="entry name" value="His_kinase_dom"/>
</dbReference>
<dbReference type="Pfam" id="PF02518">
    <property type="entry name" value="HATPase_c"/>
    <property type="match status" value="1"/>
</dbReference>
<dbReference type="Gene3D" id="3.30.565.10">
    <property type="entry name" value="Histidine kinase-like ATPase, C-terminal domain"/>
    <property type="match status" value="1"/>
</dbReference>
<dbReference type="InterPro" id="IPR013727">
    <property type="entry name" value="2CSK_N"/>
</dbReference>
<keyword evidence="6" id="KW-0812">Transmembrane</keyword>
<dbReference type="OrthoDB" id="9809766at2"/>
<dbReference type="SUPFAM" id="SSF55874">
    <property type="entry name" value="ATPase domain of HSP90 chaperone/DNA topoisomerase II/histidine kinase"/>
    <property type="match status" value="1"/>
</dbReference>
<keyword evidence="12" id="KW-0472">Membrane</keyword>
<gene>
    <name evidence="15" type="ORF">GJ668_06300</name>
</gene>
<evidence type="ECO:0000313" key="15">
    <source>
        <dbReference type="EMBL" id="MTW20706.1"/>
    </source>
</evidence>
<keyword evidence="10" id="KW-1133">Transmembrane helix</keyword>
<dbReference type="InterPro" id="IPR004358">
    <property type="entry name" value="Sig_transdc_His_kin-like_C"/>
</dbReference>
<dbReference type="EC" id="2.7.13.3" evidence="3"/>
<evidence type="ECO:0000256" key="11">
    <source>
        <dbReference type="ARBA" id="ARBA00023012"/>
    </source>
</evidence>
<dbReference type="PROSITE" id="PS50109">
    <property type="entry name" value="HIS_KIN"/>
    <property type="match status" value="1"/>
</dbReference>
<dbReference type="Pfam" id="PF08521">
    <property type="entry name" value="2CSK_N"/>
    <property type="match status" value="1"/>
</dbReference>
<dbReference type="SMART" id="SM00388">
    <property type="entry name" value="HisKA"/>
    <property type="match status" value="1"/>
</dbReference>
<dbReference type="GO" id="GO:0005524">
    <property type="term" value="F:ATP binding"/>
    <property type="evidence" value="ECO:0007669"/>
    <property type="project" value="UniProtKB-KW"/>
</dbReference>
<organism evidence="15 16">
    <name type="scientific">Allochromatium palmeri</name>
    <dbReference type="NCBI Taxonomy" id="231048"/>
    <lineage>
        <taxon>Bacteria</taxon>
        <taxon>Pseudomonadati</taxon>
        <taxon>Pseudomonadota</taxon>
        <taxon>Gammaproteobacteria</taxon>
        <taxon>Chromatiales</taxon>
        <taxon>Chromatiaceae</taxon>
        <taxon>Allochromatium</taxon>
    </lineage>
</organism>
<evidence type="ECO:0000256" key="1">
    <source>
        <dbReference type="ARBA" id="ARBA00000085"/>
    </source>
</evidence>
<keyword evidence="11" id="KW-0902">Two-component regulatory system</keyword>
<dbReference type="PROSITE" id="PS50885">
    <property type="entry name" value="HAMP"/>
    <property type="match status" value="1"/>
</dbReference>
<dbReference type="Gene3D" id="1.10.287.130">
    <property type="match status" value="1"/>
</dbReference>
<dbReference type="RefSeq" id="WP_155449297.1">
    <property type="nucleotide sequence ID" value="NZ_WNKT01000009.1"/>
</dbReference>
<reference evidence="15 16" key="1">
    <citation type="submission" date="2019-11" db="EMBL/GenBank/DDBJ databases">
        <title>Whole-genome sequence of the anaerobic purple sulfur bacterium Allochromatium palmeri DSM 15591.</title>
        <authorList>
            <person name="Kyndt J.A."/>
            <person name="Meyer T.E."/>
        </authorList>
    </citation>
    <scope>NUCLEOTIDE SEQUENCE [LARGE SCALE GENOMIC DNA]</scope>
    <source>
        <strain evidence="15 16">DSM 15591</strain>
    </source>
</reference>
<evidence type="ECO:0000259" key="14">
    <source>
        <dbReference type="PROSITE" id="PS50885"/>
    </source>
</evidence>
<dbReference type="Gene3D" id="1.20.5.1040">
    <property type="entry name" value="Sensor protein qsec"/>
    <property type="match status" value="1"/>
</dbReference>
<comment type="subcellular location">
    <subcellularLocation>
        <location evidence="2">Membrane</location>
        <topology evidence="2">Multi-pass membrane protein</topology>
    </subcellularLocation>
</comment>
<comment type="caution">
    <text evidence="15">The sequence shown here is derived from an EMBL/GenBank/DDBJ whole genome shotgun (WGS) entry which is preliminary data.</text>
</comment>
<accession>A0A6N8EDM6</accession>
<dbReference type="CDD" id="cd00082">
    <property type="entry name" value="HisKA"/>
    <property type="match status" value="1"/>
</dbReference>
<dbReference type="InterPro" id="IPR036890">
    <property type="entry name" value="HATPase_C_sf"/>
</dbReference>
<evidence type="ECO:0000256" key="10">
    <source>
        <dbReference type="ARBA" id="ARBA00022989"/>
    </source>
</evidence>
<evidence type="ECO:0000256" key="6">
    <source>
        <dbReference type="ARBA" id="ARBA00022692"/>
    </source>
</evidence>
<keyword evidence="4" id="KW-0597">Phosphoprotein</keyword>
<name>A0A6N8EDM6_9GAMM</name>
<evidence type="ECO:0000256" key="7">
    <source>
        <dbReference type="ARBA" id="ARBA00022741"/>
    </source>
</evidence>
<dbReference type="Proteomes" id="UP000434044">
    <property type="component" value="Unassembled WGS sequence"/>
</dbReference>
<evidence type="ECO:0000313" key="16">
    <source>
        <dbReference type="Proteomes" id="UP000434044"/>
    </source>
</evidence>
<feature type="domain" description="Histidine kinase" evidence="13">
    <location>
        <begin position="232"/>
        <end position="447"/>
    </location>
</feature>
<dbReference type="InterPro" id="IPR050428">
    <property type="entry name" value="TCS_sensor_his_kinase"/>
</dbReference>
<dbReference type="InterPro" id="IPR003594">
    <property type="entry name" value="HATPase_dom"/>
</dbReference>
<protein>
    <recommendedName>
        <fullName evidence="3">histidine kinase</fullName>
        <ecNumber evidence="3">2.7.13.3</ecNumber>
    </recommendedName>
</protein>
<dbReference type="EMBL" id="WNKT01000009">
    <property type="protein sequence ID" value="MTW20706.1"/>
    <property type="molecule type" value="Genomic_DNA"/>
</dbReference>
<evidence type="ECO:0000256" key="2">
    <source>
        <dbReference type="ARBA" id="ARBA00004141"/>
    </source>
</evidence>
<evidence type="ECO:0000256" key="8">
    <source>
        <dbReference type="ARBA" id="ARBA00022777"/>
    </source>
</evidence>
<dbReference type="PANTHER" id="PTHR45436">
    <property type="entry name" value="SENSOR HISTIDINE KINASE YKOH"/>
    <property type="match status" value="1"/>
</dbReference>
<keyword evidence="8" id="KW-0418">Kinase</keyword>
<dbReference type="PRINTS" id="PR00344">
    <property type="entry name" value="BCTRLSENSOR"/>
</dbReference>
<keyword evidence="16" id="KW-1185">Reference proteome</keyword>
<dbReference type="AlphaFoldDB" id="A0A6N8EDM6"/>
<dbReference type="Pfam" id="PF00512">
    <property type="entry name" value="HisKA"/>
    <property type="match status" value="1"/>
</dbReference>